<dbReference type="Gene3D" id="3.40.50.300">
    <property type="entry name" value="P-loop containing nucleotide triphosphate hydrolases"/>
    <property type="match status" value="1"/>
</dbReference>
<gene>
    <name evidence="2" type="ORF">OHK93_000751</name>
</gene>
<dbReference type="GO" id="GO:0005634">
    <property type="term" value="C:nucleus"/>
    <property type="evidence" value="ECO:0007669"/>
    <property type="project" value="TreeGrafter"/>
</dbReference>
<dbReference type="EMBL" id="JAPUFD010000010">
    <property type="protein sequence ID" value="MDI1489554.1"/>
    <property type="molecule type" value="Genomic_DNA"/>
</dbReference>
<dbReference type="GO" id="GO:0016887">
    <property type="term" value="F:ATP hydrolysis activity"/>
    <property type="evidence" value="ECO:0007669"/>
    <property type="project" value="InterPro"/>
</dbReference>
<evidence type="ECO:0000313" key="3">
    <source>
        <dbReference type="Proteomes" id="UP001161017"/>
    </source>
</evidence>
<feature type="domain" description="AAA+ ATPase" evidence="1">
    <location>
        <begin position="231"/>
        <end position="368"/>
    </location>
</feature>
<dbReference type="Pfam" id="PF00004">
    <property type="entry name" value="AAA"/>
    <property type="match status" value="1"/>
</dbReference>
<dbReference type="InterPro" id="IPR050168">
    <property type="entry name" value="AAA_ATPase_domain"/>
</dbReference>
<dbReference type="GO" id="GO:1990275">
    <property type="term" value="F:preribosome binding"/>
    <property type="evidence" value="ECO:0007669"/>
    <property type="project" value="TreeGrafter"/>
</dbReference>
<protein>
    <recommendedName>
        <fullName evidence="1">AAA+ ATPase domain-containing protein</fullName>
    </recommendedName>
</protein>
<accession>A0AA43TVL5</accession>
<organism evidence="2 3">
    <name type="scientific">Ramalina farinacea</name>
    <dbReference type="NCBI Taxonomy" id="258253"/>
    <lineage>
        <taxon>Eukaryota</taxon>
        <taxon>Fungi</taxon>
        <taxon>Dikarya</taxon>
        <taxon>Ascomycota</taxon>
        <taxon>Pezizomycotina</taxon>
        <taxon>Lecanoromycetes</taxon>
        <taxon>OSLEUM clade</taxon>
        <taxon>Lecanoromycetidae</taxon>
        <taxon>Lecanorales</taxon>
        <taxon>Lecanorineae</taxon>
        <taxon>Ramalinaceae</taxon>
        <taxon>Ramalina</taxon>
    </lineage>
</organism>
<dbReference type="InterPro" id="IPR003593">
    <property type="entry name" value="AAA+_ATPase"/>
</dbReference>
<evidence type="ECO:0000259" key="1">
    <source>
        <dbReference type="SMART" id="SM00382"/>
    </source>
</evidence>
<evidence type="ECO:0000313" key="2">
    <source>
        <dbReference type="EMBL" id="MDI1489554.1"/>
    </source>
</evidence>
<dbReference type="AlphaFoldDB" id="A0AA43TVL5"/>
<sequence>MPAAKVQNARAIFEAYTSHNSGHRIHTDTNIQIALHEHYPSHNISSTTTDLIKFAHAGNASAIPDTTKHQTLQSLAFEPAARRLNDSKNAGKLKSVVSFGLYDYAWQEHDFQVFVVDGQNSLHSMCDCRYYILAPKASADAENHDEDFKDSSIEAMEALVLEASAWAQQTHEEFWIYDQGRWTKDAELYSLVQDINWDDLILQEKTKQAILRDVTGFFDARDTYRELGTPWKRGLIFHGLPGNGKTSTAKALMKSLTSRPEPVPTLVVKTLSQRGFGPQMSLRQIFAKARQAAPCLLLFEDIDSLVTEEVRSYFFNEVDGLEDNGGILMVGSTNSSTDTPRAQVENLHPGLSKRPSRFDRKYHFDNPSLEERTRYCEYWKRKLSNKPAAEMPDRLPPYIASITEGFSFAYMKEAYVGSLLTLARQSGDSEIPSLPEPSDEQVQTKGRFGIILEQQVASLREDIGEAATHQ</sequence>
<dbReference type="SUPFAM" id="SSF52540">
    <property type="entry name" value="P-loop containing nucleoside triphosphate hydrolases"/>
    <property type="match status" value="1"/>
</dbReference>
<dbReference type="InterPro" id="IPR027417">
    <property type="entry name" value="P-loop_NTPase"/>
</dbReference>
<dbReference type="GO" id="GO:0042254">
    <property type="term" value="P:ribosome biogenesis"/>
    <property type="evidence" value="ECO:0007669"/>
    <property type="project" value="TreeGrafter"/>
</dbReference>
<dbReference type="PANTHER" id="PTHR23077:SF132">
    <property type="entry name" value="ATP-DEPENDENT ZN PROTEASE"/>
    <property type="match status" value="1"/>
</dbReference>
<reference evidence="2" key="1">
    <citation type="journal article" date="2023" name="Genome Biol. Evol.">
        <title>First Whole Genome Sequence and Flow Cytometry Genome Size Data for the Lichen-Forming Fungus Ramalina farinacea (Ascomycota).</title>
        <authorList>
            <person name="Llewellyn T."/>
            <person name="Mian S."/>
            <person name="Hill R."/>
            <person name="Leitch I.J."/>
            <person name="Gaya E."/>
        </authorList>
    </citation>
    <scope>NUCLEOTIDE SEQUENCE</scope>
    <source>
        <strain evidence="2">LIQ254RAFAR</strain>
    </source>
</reference>
<dbReference type="InterPro" id="IPR003959">
    <property type="entry name" value="ATPase_AAA_core"/>
</dbReference>
<dbReference type="PANTHER" id="PTHR23077">
    <property type="entry name" value="AAA-FAMILY ATPASE"/>
    <property type="match status" value="1"/>
</dbReference>
<comment type="caution">
    <text evidence="2">The sequence shown here is derived from an EMBL/GenBank/DDBJ whole genome shotgun (WGS) entry which is preliminary data.</text>
</comment>
<dbReference type="Proteomes" id="UP001161017">
    <property type="component" value="Unassembled WGS sequence"/>
</dbReference>
<dbReference type="SMART" id="SM00382">
    <property type="entry name" value="AAA"/>
    <property type="match status" value="1"/>
</dbReference>
<keyword evidence="3" id="KW-1185">Reference proteome</keyword>
<name>A0AA43TVL5_9LECA</name>
<dbReference type="GO" id="GO:0005524">
    <property type="term" value="F:ATP binding"/>
    <property type="evidence" value="ECO:0007669"/>
    <property type="project" value="InterPro"/>
</dbReference>
<dbReference type="GO" id="GO:0003723">
    <property type="term" value="F:RNA binding"/>
    <property type="evidence" value="ECO:0007669"/>
    <property type="project" value="TreeGrafter"/>
</dbReference>
<dbReference type="CDD" id="cd19481">
    <property type="entry name" value="RecA-like_protease"/>
    <property type="match status" value="1"/>
</dbReference>
<proteinExistence type="predicted"/>